<dbReference type="Gene3D" id="2.60.120.260">
    <property type="entry name" value="Galactose-binding domain-like"/>
    <property type="match status" value="1"/>
</dbReference>
<dbReference type="KEGG" id="euz:DVS28_a4708"/>
<dbReference type="Gene3D" id="3.40.50.1820">
    <property type="entry name" value="alpha/beta hydrolase"/>
    <property type="match status" value="2"/>
</dbReference>
<reference evidence="4 5" key="1">
    <citation type="submission" date="2018-09" db="EMBL/GenBank/DDBJ databases">
        <title>Complete genome sequence of Euzebya sp. DY32-46 isolated from seawater of Pacific Ocean.</title>
        <authorList>
            <person name="Xu L."/>
            <person name="Wu Y.-H."/>
            <person name="Xu X.-W."/>
        </authorList>
    </citation>
    <scope>NUCLEOTIDE SEQUENCE [LARGE SCALE GENOMIC DNA]</scope>
    <source>
        <strain evidence="4 5">DY32-46</strain>
    </source>
</reference>
<feature type="signal peptide" evidence="2">
    <location>
        <begin position="1"/>
        <end position="32"/>
    </location>
</feature>
<evidence type="ECO:0000256" key="2">
    <source>
        <dbReference type="SAM" id="SignalP"/>
    </source>
</evidence>
<dbReference type="InterPro" id="IPR000383">
    <property type="entry name" value="Xaa-Pro-like_dom"/>
</dbReference>
<dbReference type="InterPro" id="IPR005674">
    <property type="entry name" value="CocE/Ser_esterase"/>
</dbReference>
<name>A0A346Y4H2_9ACTN</name>
<dbReference type="AlphaFoldDB" id="A0A346Y4H2"/>
<feature type="chain" id="PRO_5039508731" evidence="2">
    <location>
        <begin position="33"/>
        <end position="566"/>
    </location>
</feature>
<dbReference type="SUPFAM" id="SSF49785">
    <property type="entry name" value="Galactose-binding domain-like"/>
    <property type="match status" value="1"/>
</dbReference>
<keyword evidence="5" id="KW-1185">Reference proteome</keyword>
<evidence type="ECO:0000256" key="1">
    <source>
        <dbReference type="ARBA" id="ARBA00022801"/>
    </source>
</evidence>
<organism evidence="4 5">
    <name type="scientific">Euzebya pacifica</name>
    <dbReference type="NCBI Taxonomy" id="1608957"/>
    <lineage>
        <taxon>Bacteria</taxon>
        <taxon>Bacillati</taxon>
        <taxon>Actinomycetota</taxon>
        <taxon>Nitriliruptoria</taxon>
        <taxon>Euzebyales</taxon>
    </lineage>
</organism>
<dbReference type="SMART" id="SM00939">
    <property type="entry name" value="PepX_C"/>
    <property type="match status" value="1"/>
</dbReference>
<evidence type="ECO:0000313" key="4">
    <source>
        <dbReference type="EMBL" id="AXV09369.1"/>
    </source>
</evidence>
<protein>
    <submittedName>
        <fullName evidence="4">Putative secreted protein</fullName>
    </submittedName>
</protein>
<accession>A0A346Y4H2</accession>
<proteinExistence type="predicted"/>
<evidence type="ECO:0000313" key="5">
    <source>
        <dbReference type="Proteomes" id="UP000264006"/>
    </source>
</evidence>
<keyword evidence="1" id="KW-0378">Hydrolase</keyword>
<dbReference type="GO" id="GO:0008239">
    <property type="term" value="F:dipeptidyl-peptidase activity"/>
    <property type="evidence" value="ECO:0007669"/>
    <property type="project" value="InterPro"/>
</dbReference>
<sequence length="566" mass="60922">MHTLLPSLTRVLTALAAAVLVLTLLPSAPAAAGSVYPGTQYREEFFDMGDPTFTRLHADLLRDEDVPWTVEQPVILVVSPYTNHTTTAASPLYGNPAGGGGMHERFFDFLDVTDAIEEGYTMVQVDLPGFGGSSGCNDWGGPVEQGAVKAAVEWAASQPWSNGRVGMLGKSYDAWTGLMGMAQDPIGLEAVISMEPVFSGYRYGYNNGVRFTNSVATPALFSVIDATPGGYADSPEYVLNSIGTPYCYGLNIALQQQDSEDVAFWAVRDLVRQAAGSDIPLFLTQGFLETNTKVDAALDYWNAMDDSAGENHMWIGQFDHVRGYEMQGERFAMGRSTFAAQAMSFLDEHLKGIEPTPATDFEAIAVQDNFGRYRAETAYPSADTVLLNTSLRSGTYSDGTGGGIHSVSQPLPHDVWLAGEPRFSASVTTTVPRGNITVLTYDIDEAAGTRTLINRGTSLIRGVGAQQVDIQMYAQDWVVEEGHRIGVEVRGTNSFWVHVPTGQTITVNDADIALPFLTADRTDFLDGESTPRLESHLAGNAADLGPIVTGNEVPFTLPAAIDTGAR</sequence>
<gene>
    <name evidence="4" type="ORF">DVS28_a4708</name>
</gene>
<dbReference type="InterPro" id="IPR013736">
    <property type="entry name" value="Xaa-Pro_dipept_C"/>
</dbReference>
<dbReference type="SUPFAM" id="SSF53474">
    <property type="entry name" value="alpha/beta-Hydrolases"/>
    <property type="match status" value="1"/>
</dbReference>
<dbReference type="NCBIfam" id="TIGR00976">
    <property type="entry name" value="CocE_NonD"/>
    <property type="match status" value="1"/>
</dbReference>
<dbReference type="EMBL" id="CP031165">
    <property type="protein sequence ID" value="AXV09369.1"/>
    <property type="molecule type" value="Genomic_DNA"/>
</dbReference>
<evidence type="ECO:0000259" key="3">
    <source>
        <dbReference type="SMART" id="SM00939"/>
    </source>
</evidence>
<dbReference type="Proteomes" id="UP000264006">
    <property type="component" value="Chromosome"/>
</dbReference>
<feature type="domain" description="Xaa-Pro dipeptidyl-peptidase C-terminal" evidence="3">
    <location>
        <begin position="343"/>
        <end position="534"/>
    </location>
</feature>
<dbReference type="RefSeq" id="WP_164710925.1">
    <property type="nucleotide sequence ID" value="NZ_CP031165.1"/>
</dbReference>
<dbReference type="Pfam" id="PF02129">
    <property type="entry name" value="Peptidase_S15"/>
    <property type="match status" value="1"/>
</dbReference>
<keyword evidence="2" id="KW-0732">Signal</keyword>
<dbReference type="InterPro" id="IPR008979">
    <property type="entry name" value="Galactose-bd-like_sf"/>
</dbReference>
<dbReference type="InterPro" id="IPR029058">
    <property type="entry name" value="AB_hydrolase_fold"/>
</dbReference>